<dbReference type="eggNOG" id="KOG3991">
    <property type="taxonomic scope" value="Eukaryota"/>
</dbReference>
<name>A0A0E0F362_9ORYZ</name>
<dbReference type="GO" id="GO:0043130">
    <property type="term" value="F:ubiquitin binding"/>
    <property type="evidence" value="ECO:0007669"/>
    <property type="project" value="TreeGrafter"/>
</dbReference>
<dbReference type="GO" id="GO:0005634">
    <property type="term" value="C:nucleus"/>
    <property type="evidence" value="ECO:0007669"/>
    <property type="project" value="TreeGrafter"/>
</dbReference>
<dbReference type="SUPFAM" id="SSF54001">
    <property type="entry name" value="Cysteine proteinases"/>
    <property type="match status" value="1"/>
</dbReference>
<dbReference type="HOGENOM" id="CLU_817308_0_0_1"/>
<proteinExistence type="predicted"/>
<dbReference type="EnsemblPlants" id="OMERI11G04430.1">
    <property type="protein sequence ID" value="OMERI11G04430.1"/>
    <property type="gene ID" value="OMERI11G04430"/>
</dbReference>
<reference evidence="1" key="1">
    <citation type="submission" date="2015-04" db="UniProtKB">
        <authorList>
            <consortium name="EnsemblPlants"/>
        </authorList>
    </citation>
    <scope>IDENTIFICATION</scope>
</reference>
<sequence>MAVPKKPTKSATLASLGKVAAAAAAPLLGDDNTGVPPTSTPRNADKKVFIVAAASPVTASGDREGLGAARPIFASGDGDGDNKACAKKTREGLIEAGAASSTCTPHERGARKSAGSAAADAVKLAVLLASPTARNCGITEGVLPSPGPRSSLARGTWRGRRRRRTPSRRYLVLSALAIIKHVVLVDKTSPKGCTNSPCIEKRIISPWLGPELGTEEEALLRQESKANEQVLERNGTFEEDRILCEMEQVGSAYESLEWKCNFSKYYESFKTLVNKVKRWKTETRAVRRENLLNFFGDYKESEDIFSFLRICAAAWVCTHDEIAAFHPTADGLTIEQFCRKEIIARRSFADHLAIAGLTAALCIQLRIFSVRSRMNQSMCLPTLCEASSPMVNLLYTGAHYDILYSRC</sequence>
<accession>A0A0E0F362</accession>
<dbReference type="Gene3D" id="1.20.1300.20">
    <property type="entry name" value="Peptidase C65 Otubain, subdomain 2"/>
    <property type="match status" value="1"/>
</dbReference>
<dbReference type="AlphaFoldDB" id="A0A0E0F362"/>
<dbReference type="InterPro" id="IPR038765">
    <property type="entry name" value="Papain-like_cys_pep_sf"/>
</dbReference>
<protein>
    <recommendedName>
        <fullName evidence="3">Ubiquitinyl hydrolase 1</fullName>
    </recommendedName>
</protein>
<evidence type="ECO:0000313" key="1">
    <source>
        <dbReference type="EnsemblPlants" id="OMERI11G04430.1"/>
    </source>
</evidence>
<dbReference type="CDD" id="cd22749">
    <property type="entry name" value="Otubain_C65"/>
    <property type="match status" value="1"/>
</dbReference>
<organism evidence="1">
    <name type="scientific">Oryza meridionalis</name>
    <dbReference type="NCBI Taxonomy" id="40149"/>
    <lineage>
        <taxon>Eukaryota</taxon>
        <taxon>Viridiplantae</taxon>
        <taxon>Streptophyta</taxon>
        <taxon>Embryophyta</taxon>
        <taxon>Tracheophyta</taxon>
        <taxon>Spermatophyta</taxon>
        <taxon>Magnoliopsida</taxon>
        <taxon>Liliopsida</taxon>
        <taxon>Poales</taxon>
        <taxon>Poaceae</taxon>
        <taxon>BOP clade</taxon>
        <taxon>Oryzoideae</taxon>
        <taxon>Oryzeae</taxon>
        <taxon>Oryzinae</taxon>
        <taxon>Oryza</taxon>
    </lineage>
</organism>
<dbReference type="InterPro" id="IPR019400">
    <property type="entry name" value="Peptidase_C65_otubain"/>
</dbReference>
<evidence type="ECO:0000313" key="2">
    <source>
        <dbReference type="Proteomes" id="UP000008021"/>
    </source>
</evidence>
<dbReference type="Pfam" id="PF10275">
    <property type="entry name" value="Peptidase_C65"/>
    <property type="match status" value="1"/>
</dbReference>
<keyword evidence="2" id="KW-1185">Reference proteome</keyword>
<dbReference type="PANTHER" id="PTHR12931">
    <property type="entry name" value="UBIQUITIN THIOLESTERASE PROTEIN OTUB"/>
    <property type="match status" value="1"/>
</dbReference>
<dbReference type="Gramene" id="OMERI11G04430.1">
    <property type="protein sequence ID" value="OMERI11G04430.1"/>
    <property type="gene ID" value="OMERI11G04430"/>
</dbReference>
<dbReference type="PANTHER" id="PTHR12931:SF17">
    <property type="entry name" value="OS02G0521500 PROTEIN"/>
    <property type="match status" value="1"/>
</dbReference>
<dbReference type="InterPro" id="IPR042467">
    <property type="entry name" value="Peptidase_C65_otubain_sub2"/>
</dbReference>
<reference evidence="1" key="2">
    <citation type="submission" date="2018-05" db="EMBL/GenBank/DDBJ databases">
        <title>OmerRS3 (Oryza meridionalis Reference Sequence Version 3).</title>
        <authorList>
            <person name="Zhang J."/>
            <person name="Kudrna D."/>
            <person name="Lee S."/>
            <person name="Talag J."/>
            <person name="Welchert J."/>
            <person name="Wing R.A."/>
        </authorList>
    </citation>
    <scope>NUCLEOTIDE SEQUENCE [LARGE SCALE GENOMIC DNA]</scope>
    <source>
        <strain evidence="1">cv. OR44</strain>
    </source>
</reference>
<evidence type="ECO:0008006" key="3">
    <source>
        <dbReference type="Google" id="ProtNLM"/>
    </source>
</evidence>
<dbReference type="STRING" id="40149.A0A0E0F362"/>
<dbReference type="Proteomes" id="UP000008021">
    <property type="component" value="Chromosome 11"/>
</dbReference>
<dbReference type="GO" id="GO:0004843">
    <property type="term" value="F:cysteine-type deubiquitinase activity"/>
    <property type="evidence" value="ECO:0007669"/>
    <property type="project" value="TreeGrafter"/>
</dbReference>
<dbReference type="GO" id="GO:0071108">
    <property type="term" value="P:protein K48-linked deubiquitination"/>
    <property type="evidence" value="ECO:0007669"/>
    <property type="project" value="TreeGrafter"/>
</dbReference>